<dbReference type="PROSITE" id="PS50118">
    <property type="entry name" value="HMG_BOX_2"/>
    <property type="match status" value="1"/>
</dbReference>
<dbReference type="RefSeq" id="XP_040742744.1">
    <property type="nucleotide sequence ID" value="XM_040885117.1"/>
</dbReference>
<comment type="caution">
    <text evidence="6">The sequence shown here is derived from an EMBL/GenBank/DDBJ whole genome shotgun (WGS) entry which is preliminary data.</text>
</comment>
<dbReference type="GO" id="GO:0003677">
    <property type="term" value="F:DNA binding"/>
    <property type="evidence" value="ECO:0007669"/>
    <property type="project" value="UniProtKB-UniRule"/>
</dbReference>
<proteinExistence type="predicted"/>
<evidence type="ECO:0000259" key="5">
    <source>
        <dbReference type="PROSITE" id="PS50118"/>
    </source>
</evidence>
<keyword evidence="1 2" id="KW-0238">DNA-binding</keyword>
<feature type="coiled-coil region" evidence="3">
    <location>
        <begin position="73"/>
        <end position="100"/>
    </location>
</feature>
<organism evidence="6 7">
    <name type="scientific">Linderina pennispora</name>
    <dbReference type="NCBI Taxonomy" id="61395"/>
    <lineage>
        <taxon>Eukaryota</taxon>
        <taxon>Fungi</taxon>
        <taxon>Fungi incertae sedis</taxon>
        <taxon>Zoopagomycota</taxon>
        <taxon>Kickxellomycotina</taxon>
        <taxon>Kickxellomycetes</taxon>
        <taxon>Kickxellales</taxon>
        <taxon>Kickxellaceae</taxon>
        <taxon>Linderina</taxon>
    </lineage>
</organism>
<dbReference type="PANTHER" id="PTHR48112">
    <property type="entry name" value="HIGH MOBILITY GROUP PROTEIN DSP1"/>
    <property type="match status" value="1"/>
</dbReference>
<dbReference type="Gene3D" id="1.10.30.10">
    <property type="entry name" value="High mobility group box domain"/>
    <property type="match status" value="1"/>
</dbReference>
<dbReference type="InterPro" id="IPR009071">
    <property type="entry name" value="HMG_box_dom"/>
</dbReference>
<reference evidence="6 7" key="1">
    <citation type="submission" date="2016-07" db="EMBL/GenBank/DDBJ databases">
        <title>Pervasive Adenine N6-methylation of Active Genes in Fungi.</title>
        <authorList>
            <consortium name="DOE Joint Genome Institute"/>
            <person name="Mondo S.J."/>
            <person name="Dannebaum R.O."/>
            <person name="Kuo R.C."/>
            <person name="Labutti K."/>
            <person name="Haridas S."/>
            <person name="Kuo A."/>
            <person name="Salamov A."/>
            <person name="Ahrendt S.R."/>
            <person name="Lipzen A."/>
            <person name="Sullivan W."/>
            <person name="Andreopoulos W.B."/>
            <person name="Clum A."/>
            <person name="Lindquist E."/>
            <person name="Daum C."/>
            <person name="Ramamoorthy G.K."/>
            <person name="Gryganskyi A."/>
            <person name="Culley D."/>
            <person name="Magnuson J.K."/>
            <person name="James T.Y."/>
            <person name="O'Malley M.A."/>
            <person name="Stajich J.E."/>
            <person name="Spatafora J.W."/>
            <person name="Visel A."/>
            <person name="Grigoriev I.V."/>
        </authorList>
    </citation>
    <scope>NUCLEOTIDE SEQUENCE [LARGE SCALE GENOMIC DNA]</scope>
    <source>
        <strain evidence="6 7">ATCC 12442</strain>
    </source>
</reference>
<keyword evidence="3" id="KW-0175">Coiled coil</keyword>
<dbReference type="AlphaFoldDB" id="A0A1Y1W6H1"/>
<feature type="domain" description="HMG box" evidence="5">
    <location>
        <begin position="23"/>
        <end position="91"/>
    </location>
</feature>
<feature type="DNA-binding region" description="HMG box" evidence="2">
    <location>
        <begin position="23"/>
        <end position="91"/>
    </location>
</feature>
<dbReference type="STRING" id="61395.A0A1Y1W6H1"/>
<evidence type="ECO:0000256" key="3">
    <source>
        <dbReference type="SAM" id="Coils"/>
    </source>
</evidence>
<name>A0A1Y1W6H1_9FUNG</name>
<evidence type="ECO:0000313" key="6">
    <source>
        <dbReference type="EMBL" id="ORX69012.1"/>
    </source>
</evidence>
<protein>
    <submittedName>
        <fullName evidence="6">HMG-box</fullName>
    </submittedName>
</protein>
<dbReference type="Pfam" id="PF00505">
    <property type="entry name" value="HMG_box"/>
    <property type="match status" value="1"/>
</dbReference>
<accession>A0A1Y1W6H1</accession>
<evidence type="ECO:0000313" key="7">
    <source>
        <dbReference type="Proteomes" id="UP000193922"/>
    </source>
</evidence>
<dbReference type="InterPro" id="IPR036910">
    <property type="entry name" value="HMG_box_dom_sf"/>
</dbReference>
<dbReference type="OrthoDB" id="1919336at2759"/>
<keyword evidence="7" id="KW-1185">Reference proteome</keyword>
<dbReference type="Proteomes" id="UP000193922">
    <property type="component" value="Unassembled WGS sequence"/>
</dbReference>
<dbReference type="PANTHER" id="PTHR48112:SF22">
    <property type="entry name" value="MITOCHONDRIAL TRANSCRIPTION FACTOR A, ISOFORM B"/>
    <property type="match status" value="1"/>
</dbReference>
<dbReference type="EMBL" id="MCFD01000008">
    <property type="protein sequence ID" value="ORX69012.1"/>
    <property type="molecule type" value="Genomic_DNA"/>
</dbReference>
<evidence type="ECO:0000256" key="1">
    <source>
        <dbReference type="ARBA" id="ARBA00023125"/>
    </source>
</evidence>
<sequence>MSGESVEQAASNNEFSLKGPKGPKLPLTPYLFYGVTNRNRLCKENPNALSDEIGRLVASEWCGLTDDEKRPYIKQYEEDRARFEREKAKHIIEMAEYEAEKAKHGYISV</sequence>
<gene>
    <name evidence="6" type="ORF">DL89DRAFT_247095</name>
</gene>
<evidence type="ECO:0000256" key="4">
    <source>
        <dbReference type="SAM" id="MobiDB-lite"/>
    </source>
</evidence>
<dbReference type="GeneID" id="63801765"/>
<dbReference type="GO" id="GO:0005634">
    <property type="term" value="C:nucleus"/>
    <property type="evidence" value="ECO:0007669"/>
    <property type="project" value="UniProtKB-UniRule"/>
</dbReference>
<keyword evidence="2" id="KW-0539">Nucleus</keyword>
<feature type="region of interest" description="Disordered" evidence="4">
    <location>
        <begin position="1"/>
        <end position="22"/>
    </location>
</feature>
<dbReference type="SUPFAM" id="SSF47095">
    <property type="entry name" value="HMG-box"/>
    <property type="match status" value="1"/>
</dbReference>
<evidence type="ECO:0000256" key="2">
    <source>
        <dbReference type="PROSITE-ProRule" id="PRU00267"/>
    </source>
</evidence>
<dbReference type="SMART" id="SM00398">
    <property type="entry name" value="HMG"/>
    <property type="match status" value="1"/>
</dbReference>
<dbReference type="InterPro" id="IPR050342">
    <property type="entry name" value="HMGB"/>
</dbReference>